<evidence type="ECO:0000313" key="3">
    <source>
        <dbReference type="Proteomes" id="UP000525923"/>
    </source>
</evidence>
<dbReference type="Gene3D" id="3.40.710.10">
    <property type="entry name" value="DD-peptidase/beta-lactamase superfamily"/>
    <property type="match status" value="1"/>
</dbReference>
<dbReference type="InterPro" id="IPR050789">
    <property type="entry name" value="Diverse_Enzym_Activities"/>
</dbReference>
<keyword evidence="3" id="KW-1185">Reference proteome</keyword>
<accession>A0A7W8CTY1</accession>
<evidence type="ECO:0000259" key="1">
    <source>
        <dbReference type="Pfam" id="PF00144"/>
    </source>
</evidence>
<dbReference type="InterPro" id="IPR001466">
    <property type="entry name" value="Beta-lactam-related"/>
</dbReference>
<proteinExistence type="predicted"/>
<name>A0A7W8CTY1_9BACL</name>
<dbReference type="AlphaFoldDB" id="A0A7W8CTY1"/>
<dbReference type="EMBL" id="JACHHE010000004">
    <property type="protein sequence ID" value="MBB5180349.1"/>
    <property type="molecule type" value="Genomic_DNA"/>
</dbReference>
<gene>
    <name evidence="2" type="ORF">HNQ44_001777</name>
</gene>
<dbReference type="InterPro" id="IPR012338">
    <property type="entry name" value="Beta-lactam/transpept-like"/>
</dbReference>
<sequence>MGTIRERDQSFAPVIEHVKNTARLVDCTGSALLIMHNGMVTVEEYWGTHSAGENAKEIGAASQFHIASVRKNYIGFAAAYAVYEGFIKSIDDLATDYYPAADLEIYKGVTIRHLLTHTHGLKKNGSEIQKEFLPGESWAYRGIGINTLTKVIENATGQTIAEILREQAFTKIDFTETGWYAEMNENLVEVIRDPDDPSWYNGTSICGDERNMYASARELAKWGELHLNGGLVDGERIVPSEIVGLATAVQSPETIDADLPQNGFLWFVKDSPAIKSEIGASVPKGSFQILGYTGVALLVVPKYNLVAVRAFNSFGSPEGYDYLEDVRTFGDTIMACIIN</sequence>
<reference evidence="2 3" key="1">
    <citation type="submission" date="2020-08" db="EMBL/GenBank/DDBJ databases">
        <title>Genomic Encyclopedia of Type Strains, Phase IV (KMG-IV): sequencing the most valuable type-strain genomes for metagenomic binning, comparative biology and taxonomic classification.</title>
        <authorList>
            <person name="Goeker M."/>
        </authorList>
    </citation>
    <scope>NUCLEOTIDE SEQUENCE [LARGE SCALE GENOMIC DNA]</scope>
    <source>
        <strain evidence="2 3">DSM 15895</strain>
    </source>
</reference>
<dbReference type="Pfam" id="PF00144">
    <property type="entry name" value="Beta-lactamase"/>
    <property type="match status" value="1"/>
</dbReference>
<organism evidence="2 3">
    <name type="scientific">Planococcus koreensis</name>
    <dbReference type="NCBI Taxonomy" id="112331"/>
    <lineage>
        <taxon>Bacteria</taxon>
        <taxon>Bacillati</taxon>
        <taxon>Bacillota</taxon>
        <taxon>Bacilli</taxon>
        <taxon>Bacillales</taxon>
        <taxon>Caryophanaceae</taxon>
        <taxon>Planococcus</taxon>
    </lineage>
</organism>
<dbReference type="OrthoDB" id="2356735at2"/>
<feature type="domain" description="Beta-lactamase-related" evidence="1">
    <location>
        <begin position="23"/>
        <end position="321"/>
    </location>
</feature>
<dbReference type="PANTHER" id="PTHR43283:SF7">
    <property type="entry name" value="BETA-LACTAMASE-RELATED DOMAIN-CONTAINING PROTEIN"/>
    <property type="match status" value="1"/>
</dbReference>
<dbReference type="PANTHER" id="PTHR43283">
    <property type="entry name" value="BETA-LACTAMASE-RELATED"/>
    <property type="match status" value="1"/>
</dbReference>
<dbReference type="RefSeq" id="WP_135502127.1">
    <property type="nucleotide sequence ID" value="NZ_JACHHE010000004.1"/>
</dbReference>
<evidence type="ECO:0000313" key="2">
    <source>
        <dbReference type="EMBL" id="MBB5180349.1"/>
    </source>
</evidence>
<dbReference type="Proteomes" id="UP000525923">
    <property type="component" value="Unassembled WGS sequence"/>
</dbReference>
<protein>
    <submittedName>
        <fullName evidence="2">CubicO group peptidase (Beta-lactamase class C family)</fullName>
    </submittedName>
</protein>
<comment type="caution">
    <text evidence="2">The sequence shown here is derived from an EMBL/GenBank/DDBJ whole genome shotgun (WGS) entry which is preliminary data.</text>
</comment>
<dbReference type="SUPFAM" id="SSF56601">
    <property type="entry name" value="beta-lactamase/transpeptidase-like"/>
    <property type="match status" value="1"/>
</dbReference>